<proteinExistence type="predicted"/>
<dbReference type="Gene3D" id="3.40.50.2000">
    <property type="entry name" value="Glycogen Phosphorylase B"/>
    <property type="match status" value="2"/>
</dbReference>
<organism evidence="2 3">
    <name type="scientific">Rhodopirellula baltica SH28</name>
    <dbReference type="NCBI Taxonomy" id="993517"/>
    <lineage>
        <taxon>Bacteria</taxon>
        <taxon>Pseudomonadati</taxon>
        <taxon>Planctomycetota</taxon>
        <taxon>Planctomycetia</taxon>
        <taxon>Pirellulales</taxon>
        <taxon>Pirellulaceae</taxon>
        <taxon>Rhodopirellula</taxon>
    </lineage>
</organism>
<dbReference type="AlphaFoldDB" id="K5DKA9"/>
<dbReference type="PANTHER" id="PTHR48050:SF13">
    <property type="entry name" value="STEROL 3-BETA-GLUCOSYLTRANSFERASE UGT80A2"/>
    <property type="match status" value="1"/>
</dbReference>
<dbReference type="InterPro" id="IPR050426">
    <property type="entry name" value="Glycosyltransferase_28"/>
</dbReference>
<dbReference type="Proteomes" id="UP000007993">
    <property type="component" value="Unassembled WGS sequence"/>
</dbReference>
<dbReference type="Pfam" id="PF06722">
    <property type="entry name" value="EryCIII-like_C"/>
    <property type="match status" value="1"/>
</dbReference>
<sequence>MEGRGLTKVLITWELGGGLGHLTPIRTLAGKLLDRGHEVCLAVRDLVSAGSLFEGLPVSYYQSPHRIEPFRPEIDPPVTYEHMLHNIGFGTEPGLNALSSAWVQIFEHCKPDAVLFEHSPVAMFAARAYGFRKAVTGTGFTVPPTPLPLIRPWMRSDESGLQAGRRRTLSMVNAVAGRFGNPPLGDLSEIYGDADVFLRTYPELDHFGRRQAACYVGIDVDDNGKKPQWPYGDGPKIFAYLKPFQGFQDAILQIHRLKLPTIVFCPGLRKEDVVNLETAYPSMLFSTELLCMNHVAVHCDVAVCHGGHGMVARMLIAGVPVVAIPLQLEQTLLSQRLAESGAGIQLAIKDVSQLGEAINHILANEKYYQNAGRMSEAYFDEAKQGSWQRIAEWVDES</sequence>
<evidence type="ECO:0000313" key="2">
    <source>
        <dbReference type="EMBL" id="EKK02893.1"/>
    </source>
</evidence>
<protein>
    <submittedName>
        <fullName evidence="2">Glycosyltransferase</fullName>
    </submittedName>
</protein>
<comment type="caution">
    <text evidence="2">The sequence shown here is derived from an EMBL/GenBank/DDBJ whole genome shotgun (WGS) entry which is preliminary data.</text>
</comment>
<reference evidence="2 3" key="1">
    <citation type="journal article" date="2013" name="Mar. Genomics">
        <title>Expression of sulfatases in Rhodopirellula baltica and the diversity of sulfatases in the genus Rhodopirellula.</title>
        <authorList>
            <person name="Wegner C.E."/>
            <person name="Richter-Heitmann T."/>
            <person name="Klindworth A."/>
            <person name="Klockow C."/>
            <person name="Richter M."/>
            <person name="Achstetter T."/>
            <person name="Glockner F.O."/>
            <person name="Harder J."/>
        </authorList>
    </citation>
    <scope>NUCLEOTIDE SEQUENCE [LARGE SCALE GENOMIC DNA]</scope>
    <source>
        <strain evidence="2 3">SH28</strain>
    </source>
</reference>
<keyword evidence="2" id="KW-0808">Transferase</keyword>
<dbReference type="PATRIC" id="fig|993517.3.peg.1728"/>
<dbReference type="SUPFAM" id="SSF53756">
    <property type="entry name" value="UDP-Glycosyltransferase/glycogen phosphorylase"/>
    <property type="match status" value="1"/>
</dbReference>
<dbReference type="InterPro" id="IPR010610">
    <property type="entry name" value="EryCIII-like_C"/>
</dbReference>
<accession>K5DKA9</accession>
<dbReference type="PANTHER" id="PTHR48050">
    <property type="entry name" value="STEROL 3-BETA-GLUCOSYLTRANSFERASE"/>
    <property type="match status" value="1"/>
</dbReference>
<dbReference type="GO" id="GO:0016757">
    <property type="term" value="F:glycosyltransferase activity"/>
    <property type="evidence" value="ECO:0007669"/>
    <property type="project" value="UniProtKB-ARBA"/>
</dbReference>
<feature type="domain" description="Erythromycin biosynthesis protein CIII-like C-terminal" evidence="1">
    <location>
        <begin position="286"/>
        <end position="377"/>
    </location>
</feature>
<evidence type="ECO:0000313" key="3">
    <source>
        <dbReference type="Proteomes" id="UP000007993"/>
    </source>
</evidence>
<dbReference type="EMBL" id="AMCW01000040">
    <property type="protein sequence ID" value="EKK02893.1"/>
    <property type="molecule type" value="Genomic_DNA"/>
</dbReference>
<evidence type="ECO:0000259" key="1">
    <source>
        <dbReference type="Pfam" id="PF06722"/>
    </source>
</evidence>
<name>K5DKA9_RHOBT</name>
<gene>
    <name evidence="2" type="ORF">RBSH_01586</name>
</gene>